<comment type="caution">
    <text evidence="3">The sequence shown here is derived from an EMBL/GenBank/DDBJ whole genome shotgun (WGS) entry which is preliminary data.</text>
</comment>
<reference evidence="3 4" key="1">
    <citation type="submission" date="2019-06" db="EMBL/GenBank/DDBJ databases">
        <title>Pantoea dispersa Assembly.</title>
        <authorList>
            <person name="Wang J."/>
        </authorList>
    </citation>
    <scope>NUCLEOTIDE SEQUENCE [LARGE SCALE GENOMIC DNA]</scope>
    <source>
        <strain evidence="4">bio</strain>
    </source>
</reference>
<dbReference type="PANTHER" id="PTHR12526:SF638">
    <property type="entry name" value="SPORE COAT PROTEIN SA"/>
    <property type="match status" value="1"/>
</dbReference>
<dbReference type="RefSeq" id="WP_141495228.1">
    <property type="nucleotide sequence ID" value="NZ_VICF01000001.1"/>
</dbReference>
<name>A0ABY3A2N5_9GAMM</name>
<evidence type="ECO:0000259" key="2">
    <source>
        <dbReference type="Pfam" id="PF13477"/>
    </source>
</evidence>
<keyword evidence="4" id="KW-1185">Reference proteome</keyword>
<evidence type="ECO:0000313" key="3">
    <source>
        <dbReference type="EMBL" id="TQC76637.1"/>
    </source>
</evidence>
<dbReference type="Pfam" id="PF00534">
    <property type="entry name" value="Glycos_transf_1"/>
    <property type="match status" value="1"/>
</dbReference>
<dbReference type="SUPFAM" id="SSF53756">
    <property type="entry name" value="UDP-Glycosyltransferase/glycogen phosphorylase"/>
    <property type="match status" value="1"/>
</dbReference>
<dbReference type="InterPro" id="IPR028098">
    <property type="entry name" value="Glyco_trans_4-like_N"/>
</dbReference>
<evidence type="ECO:0000313" key="4">
    <source>
        <dbReference type="Proteomes" id="UP000319715"/>
    </source>
</evidence>
<dbReference type="CDD" id="cd03808">
    <property type="entry name" value="GT4_CapM-like"/>
    <property type="match status" value="1"/>
</dbReference>
<feature type="domain" description="Glycosyltransferase subfamily 4-like N-terminal" evidence="2">
    <location>
        <begin position="2"/>
        <end position="144"/>
    </location>
</feature>
<sequence length="375" mass="43093">MRIIFFVNTAWYFNLHWIERVNKLLDDGYEVHLVTSLNDERIRKIIEQQGVKCWHLDIDRFSLNLISNLKVLYGFYTLLNKIKPDLIHTITIKPNIIGGIIARFKGIPQIISIVGLGRAFQKDDKLKKIGAFLYKSILYKNDRVRMIFEHNADKFFFKTLSSIKESDLYVINGAGVNTDKFFYKPEIVGQTTKILFASRLLKSKGLEIVVESIRDLKKDGINVELMVAGIVDNDDPDHIPLEQLYNWQNENLIQWLGTRDDVEILLQECNIMILPTMYAEGIPRIILEACSVGRACIVGNMPGCQSVITNGVNGIILESHDTNDLCNKIKFLHENPEIRKEFGINSAKKIREFFSTEIVVNETLKVYQSVIIDKK</sequence>
<protein>
    <submittedName>
        <fullName evidence="3">Glycosyltransferase family 4 protein</fullName>
    </submittedName>
</protein>
<evidence type="ECO:0000259" key="1">
    <source>
        <dbReference type="Pfam" id="PF00534"/>
    </source>
</evidence>
<dbReference type="PANTHER" id="PTHR12526">
    <property type="entry name" value="GLYCOSYLTRANSFERASE"/>
    <property type="match status" value="1"/>
</dbReference>
<dbReference type="InterPro" id="IPR001296">
    <property type="entry name" value="Glyco_trans_1"/>
</dbReference>
<dbReference type="Pfam" id="PF13477">
    <property type="entry name" value="Glyco_trans_4_2"/>
    <property type="match status" value="1"/>
</dbReference>
<feature type="domain" description="Glycosyl transferase family 1" evidence="1">
    <location>
        <begin position="180"/>
        <end position="348"/>
    </location>
</feature>
<dbReference type="Proteomes" id="UP000319715">
    <property type="component" value="Unassembled WGS sequence"/>
</dbReference>
<accession>A0ABY3A2N5</accession>
<dbReference type="Gene3D" id="3.40.50.2000">
    <property type="entry name" value="Glycogen Phosphorylase B"/>
    <property type="match status" value="2"/>
</dbReference>
<proteinExistence type="predicted"/>
<organism evidence="3 4">
    <name type="scientific">Pantoea dispersa</name>
    <dbReference type="NCBI Taxonomy" id="59814"/>
    <lineage>
        <taxon>Bacteria</taxon>
        <taxon>Pseudomonadati</taxon>
        <taxon>Pseudomonadota</taxon>
        <taxon>Gammaproteobacteria</taxon>
        <taxon>Enterobacterales</taxon>
        <taxon>Erwiniaceae</taxon>
        <taxon>Pantoea</taxon>
    </lineage>
</organism>
<dbReference type="EMBL" id="VICF01000001">
    <property type="protein sequence ID" value="TQC76637.1"/>
    <property type="molecule type" value="Genomic_DNA"/>
</dbReference>
<gene>
    <name evidence="3" type="ORF">FK492_01110</name>
</gene>